<dbReference type="InterPro" id="IPR006575">
    <property type="entry name" value="RWD_dom"/>
</dbReference>
<comment type="subcellular location">
    <subcellularLocation>
        <location evidence="3">Mitochondrion</location>
    </subcellularLocation>
</comment>
<evidence type="ECO:0000256" key="11">
    <source>
        <dbReference type="ARBA" id="ARBA00023128"/>
    </source>
</evidence>
<dbReference type="GO" id="GO:0005524">
    <property type="term" value="F:ATP binding"/>
    <property type="evidence" value="ECO:0007669"/>
    <property type="project" value="UniProtKB-KW"/>
</dbReference>
<evidence type="ECO:0000256" key="9">
    <source>
        <dbReference type="ARBA" id="ARBA00022840"/>
    </source>
</evidence>
<dbReference type="SUPFAM" id="SSF52540">
    <property type="entry name" value="P-loop containing nucleoside triphosphate hydrolases"/>
    <property type="match status" value="1"/>
</dbReference>
<dbReference type="Gene3D" id="3.40.50.300">
    <property type="entry name" value="P-loop containing nucleotide triphosphate hydrolases"/>
    <property type="match status" value="2"/>
</dbReference>
<dbReference type="InterPro" id="IPR016135">
    <property type="entry name" value="UBQ-conjugating_enzyme/RWD"/>
</dbReference>
<dbReference type="GO" id="GO:0005739">
    <property type="term" value="C:mitochondrion"/>
    <property type="evidence" value="ECO:0007669"/>
    <property type="project" value="UniProtKB-SubCell"/>
</dbReference>
<evidence type="ECO:0000313" key="16">
    <source>
        <dbReference type="EMBL" id="KAL3077295.1"/>
    </source>
</evidence>
<evidence type="ECO:0000256" key="5">
    <source>
        <dbReference type="ARBA" id="ARBA00012552"/>
    </source>
</evidence>
<keyword evidence="17" id="KW-1185">Reference proteome</keyword>
<proteinExistence type="inferred from homology"/>
<dbReference type="Gene3D" id="1.20.272.40">
    <property type="match status" value="1"/>
</dbReference>
<dbReference type="SMART" id="SM00490">
    <property type="entry name" value="HELICc"/>
    <property type="match status" value="1"/>
</dbReference>
<gene>
    <name evidence="16" type="ORF">niasHS_013284</name>
</gene>
<reference evidence="16 17" key="1">
    <citation type="submission" date="2024-10" db="EMBL/GenBank/DDBJ databases">
        <authorList>
            <person name="Kim D."/>
        </authorList>
    </citation>
    <scope>NUCLEOTIDE SEQUENCE [LARGE SCALE GENOMIC DNA]</scope>
    <source>
        <strain evidence="16">Taebaek</strain>
    </source>
</reference>
<dbReference type="Gene3D" id="1.20.58.1080">
    <property type="match status" value="1"/>
</dbReference>
<evidence type="ECO:0000256" key="4">
    <source>
        <dbReference type="ARBA" id="ARBA00008708"/>
    </source>
</evidence>
<comment type="cofactor">
    <cofactor evidence="2">
        <name>Mg(2+)</name>
        <dbReference type="ChEBI" id="CHEBI:18420"/>
    </cofactor>
</comment>
<evidence type="ECO:0000259" key="14">
    <source>
        <dbReference type="PROSITE" id="PS50908"/>
    </source>
</evidence>
<comment type="cofactor">
    <cofactor evidence="1">
        <name>Mn(2+)</name>
        <dbReference type="ChEBI" id="CHEBI:29035"/>
    </cofactor>
</comment>
<dbReference type="Pfam" id="PF16543">
    <property type="entry name" value="DFRP_C"/>
    <property type="match status" value="1"/>
</dbReference>
<evidence type="ECO:0000256" key="7">
    <source>
        <dbReference type="ARBA" id="ARBA00022801"/>
    </source>
</evidence>
<evidence type="ECO:0000259" key="15">
    <source>
        <dbReference type="PROSITE" id="PS51194"/>
    </source>
</evidence>
<protein>
    <recommendedName>
        <fullName evidence="5">RNA helicase</fullName>
        <ecNumber evidence="5">3.6.4.13</ecNumber>
    </recommendedName>
</protein>
<dbReference type="Pfam" id="PF00271">
    <property type="entry name" value="Helicase_C"/>
    <property type="match status" value="1"/>
</dbReference>
<dbReference type="InterPro" id="IPR041082">
    <property type="entry name" value="Suv3_C_1"/>
</dbReference>
<dbReference type="Pfam" id="PF12513">
    <property type="entry name" value="SUV3_C"/>
    <property type="match status" value="1"/>
</dbReference>
<accession>A0ABD2IJ72</accession>
<dbReference type="PANTHER" id="PTHR12131:SF1">
    <property type="entry name" value="ATP-DEPENDENT RNA HELICASE SUPV3L1, MITOCHONDRIAL-RELATED"/>
    <property type="match status" value="1"/>
</dbReference>
<feature type="domain" description="Helicase C-terminal" evidence="15">
    <location>
        <begin position="356"/>
        <end position="510"/>
    </location>
</feature>
<dbReference type="EMBL" id="JBICCN010000327">
    <property type="protein sequence ID" value="KAL3077295.1"/>
    <property type="molecule type" value="Genomic_DNA"/>
</dbReference>
<dbReference type="Pfam" id="PF05773">
    <property type="entry name" value="RWD"/>
    <property type="match status" value="1"/>
</dbReference>
<comment type="caution">
    <text evidence="16">The sequence shown here is derived from an EMBL/GenBank/DDBJ whole genome shotgun (WGS) entry which is preliminary data.</text>
</comment>
<keyword evidence="8" id="KW-0347">Helicase</keyword>
<dbReference type="InterPro" id="IPR022192">
    <property type="entry name" value="SUV3_C"/>
</dbReference>
<evidence type="ECO:0000256" key="10">
    <source>
        <dbReference type="ARBA" id="ARBA00022946"/>
    </source>
</evidence>
<feature type="domain" description="RWD" evidence="14">
    <location>
        <begin position="745"/>
        <end position="866"/>
    </location>
</feature>
<dbReference type="GO" id="GO:0016787">
    <property type="term" value="F:hydrolase activity"/>
    <property type="evidence" value="ECO:0007669"/>
    <property type="project" value="UniProtKB-KW"/>
</dbReference>
<dbReference type="InterPro" id="IPR055206">
    <property type="entry name" value="DEXQc_SUV3"/>
</dbReference>
<dbReference type="Pfam" id="PF22527">
    <property type="entry name" value="DEXQc_Suv3"/>
    <property type="match status" value="1"/>
</dbReference>
<dbReference type="InterPro" id="IPR041453">
    <property type="entry name" value="Suv3_N"/>
</dbReference>
<keyword evidence="7" id="KW-0378">Hydrolase</keyword>
<dbReference type="InterPro" id="IPR050699">
    <property type="entry name" value="RNA-DNA_Helicase"/>
</dbReference>
<evidence type="ECO:0000256" key="13">
    <source>
        <dbReference type="SAM" id="MobiDB-lite"/>
    </source>
</evidence>
<dbReference type="Pfam" id="PF18114">
    <property type="entry name" value="Suv3_N"/>
    <property type="match status" value="1"/>
</dbReference>
<dbReference type="InterPro" id="IPR027417">
    <property type="entry name" value="P-loop_NTPase"/>
</dbReference>
<evidence type="ECO:0000256" key="3">
    <source>
        <dbReference type="ARBA" id="ARBA00004173"/>
    </source>
</evidence>
<feature type="region of interest" description="Disordered" evidence="13">
    <location>
        <begin position="969"/>
        <end position="992"/>
    </location>
</feature>
<keyword evidence="6" id="KW-0547">Nucleotide-binding</keyword>
<organism evidence="16 17">
    <name type="scientific">Heterodera schachtii</name>
    <name type="common">Sugarbeet cyst nematode worm</name>
    <name type="synonym">Tylenchus schachtii</name>
    <dbReference type="NCBI Taxonomy" id="97005"/>
    <lineage>
        <taxon>Eukaryota</taxon>
        <taxon>Metazoa</taxon>
        <taxon>Ecdysozoa</taxon>
        <taxon>Nematoda</taxon>
        <taxon>Chromadorea</taxon>
        <taxon>Rhabditida</taxon>
        <taxon>Tylenchina</taxon>
        <taxon>Tylenchomorpha</taxon>
        <taxon>Tylenchoidea</taxon>
        <taxon>Heteroderidae</taxon>
        <taxon>Heteroderinae</taxon>
        <taxon>Heterodera</taxon>
    </lineage>
</organism>
<dbReference type="InterPro" id="IPR032378">
    <property type="entry name" value="ZC3H15/TMA46_C"/>
</dbReference>
<dbReference type="PROSITE" id="PS51194">
    <property type="entry name" value="HELICASE_CTER"/>
    <property type="match status" value="1"/>
</dbReference>
<dbReference type="PANTHER" id="PTHR12131">
    <property type="entry name" value="ATP-DEPENDENT RNA AND DNA HELICASE"/>
    <property type="match status" value="1"/>
</dbReference>
<dbReference type="PROSITE" id="PS50908">
    <property type="entry name" value="RWD"/>
    <property type="match status" value="1"/>
</dbReference>
<dbReference type="AlphaFoldDB" id="A0ABD2IJ72"/>
<dbReference type="Pfam" id="PF18147">
    <property type="entry name" value="Suv3_C_1"/>
    <property type="match status" value="1"/>
</dbReference>
<dbReference type="InterPro" id="IPR044774">
    <property type="entry name" value="Suv3_DEXQc"/>
</dbReference>
<dbReference type="Gene3D" id="1.10.1740.140">
    <property type="match status" value="1"/>
</dbReference>
<keyword evidence="11" id="KW-0496">Mitochondrion</keyword>
<evidence type="ECO:0000256" key="2">
    <source>
        <dbReference type="ARBA" id="ARBA00001946"/>
    </source>
</evidence>
<keyword evidence="9" id="KW-0067">ATP-binding</keyword>
<comment type="catalytic activity">
    <reaction evidence="12">
        <text>ATP + H2O = ADP + phosphate + H(+)</text>
        <dbReference type="Rhea" id="RHEA:13065"/>
        <dbReference type="ChEBI" id="CHEBI:15377"/>
        <dbReference type="ChEBI" id="CHEBI:15378"/>
        <dbReference type="ChEBI" id="CHEBI:30616"/>
        <dbReference type="ChEBI" id="CHEBI:43474"/>
        <dbReference type="ChEBI" id="CHEBI:456216"/>
        <dbReference type="EC" id="3.6.4.13"/>
    </reaction>
</comment>
<dbReference type="GO" id="GO:0003724">
    <property type="term" value="F:RNA helicase activity"/>
    <property type="evidence" value="ECO:0007669"/>
    <property type="project" value="UniProtKB-EC"/>
</dbReference>
<evidence type="ECO:0000256" key="6">
    <source>
        <dbReference type="ARBA" id="ARBA00022741"/>
    </source>
</evidence>
<dbReference type="Proteomes" id="UP001620645">
    <property type="component" value="Unassembled WGS sequence"/>
</dbReference>
<evidence type="ECO:0000256" key="1">
    <source>
        <dbReference type="ARBA" id="ARBA00001936"/>
    </source>
</evidence>
<dbReference type="SUPFAM" id="SSF54495">
    <property type="entry name" value="UBC-like"/>
    <property type="match status" value="1"/>
</dbReference>
<dbReference type="InterPro" id="IPR001650">
    <property type="entry name" value="Helicase_C-like"/>
</dbReference>
<name>A0ABD2IJ72_HETSC</name>
<dbReference type="Gene3D" id="3.10.110.10">
    <property type="entry name" value="Ubiquitin Conjugating Enzyme"/>
    <property type="match status" value="1"/>
</dbReference>
<sequence>MFSRTNAKLSCFLLCGHHSYHQNYCRAFSRTERPRQRRRQSVGDRFGKPEISKLPLEDILVPQRVPMERYTEIEFEGVQAKLSRQFISTTLEQFAQQKHIRELAEEQNITGRLFDKAFQSFRLLCCSENASPQSMEPTLRITFSDIKNQEQSVDSLYPFFVKHARCVFPHLECLRELQVISDLTQPHNWYPLAREINRKIIFHAGPTNSGKTYEALEYFKKAKSALYCGPLRLLAYEVYMKMNEAGIPCDMITGENRLFAVDSDNPSAHTSATIEIMSPEHRIELCVIDEIQMLRDPQRGAAWTRALMGAPADEIHLCGEESAYDIVCRLLDPIGEHVDLRRYERKGKLVVIVTHGLRDLSSTKDGDCVIHFSKKGILEMARRLKFEYKKECAIVFGDLPPEVKREQVKRFNDQNDPCKILLATDAIGMGMNLNIKRVIFTTLKSRDGSLLPAYFVKQIAGRAGRYASAYCTGEAMALDDADAGLLEKLMNEPIDSIDQAGILPSFDQIEMFSFHLPQYSLTQLLDIFVSICTVSEKYFLCLNDSIKQIAQLIEHIQLSLRERYIFCLTPIPSGAHPFLNSAFIKMVRRYSEGNAITFAWIRPLVLPELRIVDRVDAVNRLVDVYDFMGAYLWLSYRFEEHFSDRDKVRELQRECVGFIQKSMDKMLSEYGEEEAKGAPRKGKRRENSDEYELRAMGLHRNSSKKHDDTVSKVQKEGLQEQFNALISKMRKQRNMGSSNEEQQLQEIEALESMYSNELRVLCRDFPNISVELDVRPDLDEFAELFGKSVISLRATFPSDYPNCFPVIELPDFDRDDDENTTLQKTQFWDECERRVRPELDKVMEDCVGMPMLFTLLGALQEFFVQMADDYLKNRDELERIKADKIEREERAKFEGTRVTVESFKKWNDAFLKSVRVPQEKTKDNQTTKRMTGKQLFLSDKSLNISDLQFIGNAKDENAVEIDQSLFEGDIDFDDDDEDYNPEADVGSEDESK</sequence>
<dbReference type="CDD" id="cd17913">
    <property type="entry name" value="DEXQc_Suv3"/>
    <property type="match status" value="1"/>
</dbReference>
<dbReference type="SMART" id="SM00591">
    <property type="entry name" value="RWD"/>
    <property type="match status" value="1"/>
</dbReference>
<keyword evidence="10" id="KW-0809">Transit peptide</keyword>
<evidence type="ECO:0000313" key="17">
    <source>
        <dbReference type="Proteomes" id="UP001620645"/>
    </source>
</evidence>
<dbReference type="FunFam" id="3.40.50.300:FF:000269">
    <property type="entry name" value="ATP-dependent RNA helicase SUPV3L1, mitochondrial"/>
    <property type="match status" value="1"/>
</dbReference>
<comment type="similarity">
    <text evidence="4">Belongs to the helicase family.</text>
</comment>
<dbReference type="EC" id="3.6.4.13" evidence="5"/>
<evidence type="ECO:0000256" key="8">
    <source>
        <dbReference type="ARBA" id="ARBA00022806"/>
    </source>
</evidence>
<evidence type="ECO:0000256" key="12">
    <source>
        <dbReference type="ARBA" id="ARBA00047984"/>
    </source>
</evidence>